<evidence type="ECO:0000313" key="3">
    <source>
        <dbReference type="Proteomes" id="UP001189429"/>
    </source>
</evidence>
<feature type="region of interest" description="Disordered" evidence="1">
    <location>
        <begin position="146"/>
        <end position="199"/>
    </location>
</feature>
<feature type="non-terminal residue" evidence="2">
    <location>
        <position position="544"/>
    </location>
</feature>
<sequence>MASESLALAGKARKAAKRQLKEWSDKGELGLANGHDDEDMIMTYVRLKAGLPAGERLTPAMMRSQDASAKMSTSVGIAYLAQTKEKLPVLPPNANKYLVDASSVPDLPSNLPADSIWMFDQAIRDDPSVNKLLLGTGLQKVKTNAGTTRSFRLGGRPGQAALPGPPTPGAPEIEDKPQEQVAPPPAPGRCLAERRSETELTDEEVAVRLITKTGKAGQEKRYYSEDPYNTDTVERYLSEFVEHLVKLAEKTTKGEGGELPPPPGYVVKFMAGVTKVLMLGRTYSLLKHFAPHFRKIEASWGAAVPPLTLCVCKVADQSFCDVTIEGEELKAMQTGVSWASWEVMKDCELFADYKTARNKALMEKLRKGDGVDASKRRATVEVLLDHAGADEKFELTVAATALQAPSTASLLAYLFGLPDEKQRQQAFNHCAAWFPEKTDVANVMNFALVQIDFRQWDPASYLSASRFLCASGMDLSLVKHPTLRPLIQLLQKCLDAPGAQNTHVTELTDGIFMELSVAKCGFMGHQGGEPPALVEPRCDSYTAL</sequence>
<dbReference type="Proteomes" id="UP001189429">
    <property type="component" value="Unassembled WGS sequence"/>
</dbReference>
<gene>
    <name evidence="2" type="ORF">PCOR1329_LOCUS48554</name>
</gene>
<accession>A0ABN9UHE5</accession>
<organism evidence="2 3">
    <name type="scientific">Prorocentrum cordatum</name>
    <dbReference type="NCBI Taxonomy" id="2364126"/>
    <lineage>
        <taxon>Eukaryota</taxon>
        <taxon>Sar</taxon>
        <taxon>Alveolata</taxon>
        <taxon>Dinophyceae</taxon>
        <taxon>Prorocentrales</taxon>
        <taxon>Prorocentraceae</taxon>
        <taxon>Prorocentrum</taxon>
    </lineage>
</organism>
<name>A0ABN9UHE5_9DINO</name>
<protein>
    <submittedName>
        <fullName evidence="2">Uncharacterized protein</fullName>
    </submittedName>
</protein>
<evidence type="ECO:0000313" key="2">
    <source>
        <dbReference type="EMBL" id="CAK0859066.1"/>
    </source>
</evidence>
<evidence type="ECO:0000256" key="1">
    <source>
        <dbReference type="SAM" id="MobiDB-lite"/>
    </source>
</evidence>
<dbReference type="EMBL" id="CAUYUJ010015864">
    <property type="protein sequence ID" value="CAK0859066.1"/>
    <property type="molecule type" value="Genomic_DNA"/>
</dbReference>
<proteinExistence type="predicted"/>
<keyword evidence="3" id="KW-1185">Reference proteome</keyword>
<comment type="caution">
    <text evidence="2">The sequence shown here is derived from an EMBL/GenBank/DDBJ whole genome shotgun (WGS) entry which is preliminary data.</text>
</comment>
<reference evidence="2" key="1">
    <citation type="submission" date="2023-10" db="EMBL/GenBank/DDBJ databases">
        <authorList>
            <person name="Chen Y."/>
            <person name="Shah S."/>
            <person name="Dougan E. K."/>
            <person name="Thang M."/>
            <person name="Chan C."/>
        </authorList>
    </citation>
    <scope>NUCLEOTIDE SEQUENCE [LARGE SCALE GENOMIC DNA]</scope>
</reference>